<dbReference type="InterPro" id="IPR006061">
    <property type="entry name" value="SBP_1_CS"/>
</dbReference>
<dbReference type="PANTHER" id="PTHR43649:SF34">
    <property type="entry name" value="ABC TRANSPORTER PERIPLASMIC-BINDING PROTEIN YCJN-RELATED"/>
    <property type="match status" value="1"/>
</dbReference>
<evidence type="ECO:0000313" key="6">
    <source>
        <dbReference type="EMBL" id="ADZ81962.1"/>
    </source>
</evidence>
<dbReference type="SUPFAM" id="SSF53850">
    <property type="entry name" value="Periplasmic binding protein-like II"/>
    <property type="match status" value="1"/>
</dbReference>
<dbReference type="KEGG" id="cle:Clole_0209"/>
<feature type="chain" id="PRO_5039205880" evidence="5">
    <location>
        <begin position="22"/>
        <end position="456"/>
    </location>
</feature>
<evidence type="ECO:0000256" key="3">
    <source>
        <dbReference type="ARBA" id="ARBA00022729"/>
    </source>
</evidence>
<comment type="similarity">
    <text evidence="1">Belongs to the bacterial solute-binding protein 1 family.</text>
</comment>
<name>F2JI18_CELLD</name>
<dbReference type="GO" id="GO:0055085">
    <property type="term" value="P:transmembrane transport"/>
    <property type="evidence" value="ECO:0007669"/>
    <property type="project" value="InterPro"/>
</dbReference>
<evidence type="ECO:0000256" key="2">
    <source>
        <dbReference type="ARBA" id="ARBA00022448"/>
    </source>
</evidence>
<dbReference type="EMBL" id="CP002582">
    <property type="protein sequence ID" value="ADZ81962.1"/>
    <property type="molecule type" value="Genomic_DNA"/>
</dbReference>
<keyword evidence="7" id="KW-1185">Reference proteome</keyword>
<dbReference type="InterPro" id="IPR006059">
    <property type="entry name" value="SBP"/>
</dbReference>
<feature type="compositionally biased region" description="Basic and acidic residues" evidence="4">
    <location>
        <begin position="47"/>
        <end position="59"/>
    </location>
</feature>
<protein>
    <submittedName>
        <fullName evidence="6">Extracellular solute-binding protein family 1</fullName>
    </submittedName>
</protein>
<keyword evidence="2" id="KW-0813">Transport</keyword>
<feature type="region of interest" description="Disordered" evidence="4">
    <location>
        <begin position="26"/>
        <end position="59"/>
    </location>
</feature>
<evidence type="ECO:0000256" key="1">
    <source>
        <dbReference type="ARBA" id="ARBA00008520"/>
    </source>
</evidence>
<dbReference type="RefSeq" id="WP_013655263.1">
    <property type="nucleotide sequence ID" value="NC_015275.1"/>
</dbReference>
<dbReference type="PANTHER" id="PTHR43649">
    <property type="entry name" value="ARABINOSE-BINDING PROTEIN-RELATED"/>
    <property type="match status" value="1"/>
</dbReference>
<dbReference type="STRING" id="642492.Clole_0209"/>
<dbReference type="eggNOG" id="COG1653">
    <property type="taxonomic scope" value="Bacteria"/>
</dbReference>
<dbReference type="AlphaFoldDB" id="F2JI18"/>
<dbReference type="Gene3D" id="3.40.190.10">
    <property type="entry name" value="Periplasmic binding protein-like II"/>
    <property type="match status" value="2"/>
</dbReference>
<accession>F2JI18</accession>
<gene>
    <name evidence="6" type="ordered locus">Clole_0209</name>
</gene>
<organism evidence="6 7">
    <name type="scientific">Cellulosilyticum lentocellum (strain ATCC 49066 / DSM 5427 / NCIMB 11756 / RHM5)</name>
    <name type="common">Clostridium lentocellum</name>
    <dbReference type="NCBI Taxonomy" id="642492"/>
    <lineage>
        <taxon>Bacteria</taxon>
        <taxon>Bacillati</taxon>
        <taxon>Bacillota</taxon>
        <taxon>Clostridia</taxon>
        <taxon>Lachnospirales</taxon>
        <taxon>Cellulosilyticaceae</taxon>
        <taxon>Cellulosilyticum</taxon>
    </lineage>
</organism>
<dbReference type="Pfam" id="PF13416">
    <property type="entry name" value="SBP_bac_8"/>
    <property type="match status" value="1"/>
</dbReference>
<evidence type="ECO:0000256" key="5">
    <source>
        <dbReference type="SAM" id="SignalP"/>
    </source>
</evidence>
<reference evidence="6 7" key="1">
    <citation type="journal article" date="2011" name="J. Bacteriol.">
        <title>Complete genome sequence of the cellulose-degrading bacterium Cellulosilyticum lentocellum.</title>
        <authorList>
            <consortium name="US DOE Joint Genome Institute"/>
            <person name="Miller D.A."/>
            <person name="Suen G."/>
            <person name="Bruce D."/>
            <person name="Copeland A."/>
            <person name="Cheng J.F."/>
            <person name="Detter C."/>
            <person name="Goodwin L.A."/>
            <person name="Han C.S."/>
            <person name="Hauser L.J."/>
            <person name="Land M.L."/>
            <person name="Lapidus A."/>
            <person name="Lucas S."/>
            <person name="Meincke L."/>
            <person name="Pitluck S."/>
            <person name="Tapia R."/>
            <person name="Teshima H."/>
            <person name="Woyke T."/>
            <person name="Fox B.G."/>
            <person name="Angert E.R."/>
            <person name="Currie C.R."/>
        </authorList>
    </citation>
    <scope>NUCLEOTIDE SEQUENCE [LARGE SCALE GENOMIC DNA]</scope>
    <source>
        <strain evidence="7">ATCC 49066 / DSM 5427 / NCIMB 11756 / RHM5</strain>
    </source>
</reference>
<dbReference type="HOGENOM" id="CLU_031285_12_3_9"/>
<proteinExistence type="inferred from homology"/>
<evidence type="ECO:0000313" key="7">
    <source>
        <dbReference type="Proteomes" id="UP000008467"/>
    </source>
</evidence>
<dbReference type="Proteomes" id="UP000008467">
    <property type="component" value="Chromosome"/>
</dbReference>
<sequence length="456" mass="49776">MSKSKLKRWSVLLLCGSMALGVGCSKSNESSDKQAKPNATTQSATETENKTETKTEASDPVKISFLNSKGEIQEQLETMATTFTAENPNITVEVIPCAAGQSPFEMLTTLYAANNAPALAMLDPADVSAFKENLGDLSQEKWVNDTMPGALDSLKADDKIIGFPFAVEGWGLIYNKNVLDEANVDPTTINTTAKLEEAFQKIEANGKSGVIITPADWSLGAHLFTTAFSDQSSNTSDIKKVLEELSTNKANIKDNVVVNGLLDTFDVMKKYNYAKADPLSAAYETNPKQLGEGEVGFWFMGNWAWANIKEFAGDNTNFGFIPVPISNNEADYGNTQLPVATTKAIVLDASQNSIEQQNAAKVFLDWIVYQENGQKGLVQECSIIPAFTNISIEINDPLGKSIQQYIKDGKTSNGVMLSNKHWADVGAAMQKYLGNYSEREELFSTISEYWASGDYK</sequence>
<evidence type="ECO:0000256" key="4">
    <source>
        <dbReference type="SAM" id="MobiDB-lite"/>
    </source>
</evidence>
<dbReference type="PROSITE" id="PS51257">
    <property type="entry name" value="PROKAR_LIPOPROTEIN"/>
    <property type="match status" value="1"/>
</dbReference>
<feature type="signal peptide" evidence="5">
    <location>
        <begin position="1"/>
        <end position="21"/>
    </location>
</feature>
<dbReference type="InterPro" id="IPR050490">
    <property type="entry name" value="Bact_solute-bd_prot1"/>
</dbReference>
<dbReference type="PROSITE" id="PS01037">
    <property type="entry name" value="SBP_BACTERIAL_1"/>
    <property type="match status" value="1"/>
</dbReference>
<keyword evidence="3 5" id="KW-0732">Signal</keyword>